<evidence type="ECO:0000313" key="4">
    <source>
        <dbReference type="Proteomes" id="UP001596406"/>
    </source>
</evidence>
<feature type="transmembrane region" description="Helical" evidence="1">
    <location>
        <begin position="61"/>
        <end position="84"/>
    </location>
</feature>
<evidence type="ECO:0000313" key="3">
    <source>
        <dbReference type="EMBL" id="MFC6837774.1"/>
    </source>
</evidence>
<dbReference type="InterPro" id="IPR003675">
    <property type="entry name" value="Rce1/LyrA-like_dom"/>
</dbReference>
<name>A0ABD5UG12_9EURY</name>
<feature type="transmembrane region" description="Helical" evidence="1">
    <location>
        <begin position="24"/>
        <end position="49"/>
    </location>
</feature>
<keyword evidence="1" id="KW-0812">Transmembrane</keyword>
<keyword evidence="3" id="KW-0378">Hydrolase</keyword>
<dbReference type="PANTHER" id="PTHR36435:SF1">
    <property type="entry name" value="CAAX AMINO TERMINAL PROTEASE FAMILY PROTEIN"/>
    <property type="match status" value="1"/>
</dbReference>
<proteinExistence type="predicted"/>
<feature type="domain" description="CAAX prenyl protease 2/Lysostaphin resistance protein A-like" evidence="2">
    <location>
        <begin position="146"/>
        <end position="242"/>
    </location>
</feature>
<protein>
    <submittedName>
        <fullName evidence="3">CPBP family intramembrane glutamic endopeptidase</fullName>
        <ecNumber evidence="3">3.4.-.-</ecNumber>
    </submittedName>
</protein>
<keyword evidence="4" id="KW-1185">Reference proteome</keyword>
<sequence>MRDATGSTATTSERADPDERFRSFLLAVGLALTAYVVGNLVLAAVAAVLEAAGVPVLDDPGLLVLLGTFAIQGVGYVGVVAVFLERTDRWHLPRVRRPTLRDGALVVGGFVVLLVAQYGIALAVGALGVDLATSDIVETGLGDPRLLLVLAGLSVLVVGPAEELLYRGVIQTSLTGTYGTVGAVVLTSAVFAPIHVFGLTGSTPAVLATLVTIFSLSLVLGALYERSDTLVVPALVHGVYNATQFLVAYASTTGLV</sequence>
<evidence type="ECO:0000256" key="1">
    <source>
        <dbReference type="SAM" id="Phobius"/>
    </source>
</evidence>
<gene>
    <name evidence="3" type="ORF">ACFQHK_14865</name>
</gene>
<keyword evidence="1" id="KW-1133">Transmembrane helix</keyword>
<dbReference type="AlphaFoldDB" id="A0ABD5UG12"/>
<accession>A0ABD5UG12</accession>
<feature type="transmembrane region" description="Helical" evidence="1">
    <location>
        <begin position="205"/>
        <end position="224"/>
    </location>
</feature>
<keyword evidence="1" id="KW-0472">Membrane</keyword>
<dbReference type="InterPro" id="IPR052710">
    <property type="entry name" value="CAAX_protease"/>
</dbReference>
<feature type="transmembrane region" description="Helical" evidence="1">
    <location>
        <begin position="178"/>
        <end position="199"/>
    </location>
</feature>
<comment type="caution">
    <text evidence="3">The sequence shown here is derived from an EMBL/GenBank/DDBJ whole genome shotgun (WGS) entry which is preliminary data.</text>
</comment>
<dbReference type="PANTHER" id="PTHR36435">
    <property type="entry name" value="SLR1288 PROTEIN"/>
    <property type="match status" value="1"/>
</dbReference>
<dbReference type="Proteomes" id="UP001596406">
    <property type="component" value="Unassembled WGS sequence"/>
</dbReference>
<evidence type="ECO:0000259" key="2">
    <source>
        <dbReference type="Pfam" id="PF02517"/>
    </source>
</evidence>
<feature type="transmembrane region" description="Helical" evidence="1">
    <location>
        <begin position="146"/>
        <end position="166"/>
    </location>
</feature>
<reference evidence="3 4" key="1">
    <citation type="journal article" date="2019" name="Int. J. Syst. Evol. Microbiol.">
        <title>The Global Catalogue of Microorganisms (GCM) 10K type strain sequencing project: providing services to taxonomists for standard genome sequencing and annotation.</title>
        <authorList>
            <consortium name="The Broad Institute Genomics Platform"/>
            <consortium name="The Broad Institute Genome Sequencing Center for Infectious Disease"/>
            <person name="Wu L."/>
            <person name="Ma J."/>
        </authorList>
    </citation>
    <scope>NUCLEOTIDE SEQUENCE [LARGE SCALE GENOMIC DNA]</scope>
    <source>
        <strain evidence="3 4">PSRA2</strain>
    </source>
</reference>
<dbReference type="RefSeq" id="WP_304449436.1">
    <property type="nucleotide sequence ID" value="NZ_JARRAH010000001.1"/>
</dbReference>
<organism evidence="3 4">
    <name type="scientific">Halomarina ordinaria</name>
    <dbReference type="NCBI Taxonomy" id="3033939"/>
    <lineage>
        <taxon>Archaea</taxon>
        <taxon>Methanobacteriati</taxon>
        <taxon>Methanobacteriota</taxon>
        <taxon>Stenosarchaea group</taxon>
        <taxon>Halobacteria</taxon>
        <taxon>Halobacteriales</taxon>
        <taxon>Natronomonadaceae</taxon>
        <taxon>Halomarina</taxon>
    </lineage>
</organism>
<dbReference type="EC" id="3.4.-.-" evidence="3"/>
<dbReference type="EMBL" id="JBHSXM010000001">
    <property type="protein sequence ID" value="MFC6837774.1"/>
    <property type="molecule type" value="Genomic_DNA"/>
</dbReference>
<dbReference type="GO" id="GO:0004175">
    <property type="term" value="F:endopeptidase activity"/>
    <property type="evidence" value="ECO:0007669"/>
    <property type="project" value="UniProtKB-ARBA"/>
</dbReference>
<dbReference type="Pfam" id="PF02517">
    <property type="entry name" value="Rce1-like"/>
    <property type="match status" value="1"/>
</dbReference>
<dbReference type="GO" id="GO:0080120">
    <property type="term" value="P:CAAX-box protein maturation"/>
    <property type="evidence" value="ECO:0007669"/>
    <property type="project" value="UniProtKB-ARBA"/>
</dbReference>
<feature type="transmembrane region" description="Helical" evidence="1">
    <location>
        <begin position="104"/>
        <end position="126"/>
    </location>
</feature>